<keyword evidence="1" id="KW-0472">Membrane</keyword>
<feature type="transmembrane region" description="Helical" evidence="1">
    <location>
        <begin position="62"/>
        <end position="83"/>
    </location>
</feature>
<keyword evidence="1" id="KW-1133">Transmembrane helix</keyword>
<dbReference type="EMBL" id="JAKRKC020000001">
    <property type="protein sequence ID" value="MCK2213862.1"/>
    <property type="molecule type" value="Genomic_DNA"/>
</dbReference>
<dbReference type="RefSeq" id="WP_242372458.1">
    <property type="nucleotide sequence ID" value="NZ_JAKRKC020000001.1"/>
</dbReference>
<feature type="transmembrane region" description="Helical" evidence="1">
    <location>
        <begin position="176"/>
        <end position="198"/>
    </location>
</feature>
<evidence type="ECO:0000313" key="2">
    <source>
        <dbReference type="EMBL" id="MCK2213862.1"/>
    </source>
</evidence>
<evidence type="ECO:0008006" key="4">
    <source>
        <dbReference type="Google" id="ProtNLM"/>
    </source>
</evidence>
<feature type="transmembrane region" description="Helical" evidence="1">
    <location>
        <begin position="218"/>
        <end position="237"/>
    </location>
</feature>
<evidence type="ECO:0000256" key="1">
    <source>
        <dbReference type="SAM" id="Phobius"/>
    </source>
</evidence>
<reference evidence="2 3" key="1">
    <citation type="submission" date="2022-04" db="EMBL/GenBank/DDBJ databases">
        <title>Genome draft of Actinomadura sp. ATCC 31491.</title>
        <authorList>
            <person name="Shi X."/>
            <person name="Du Y."/>
        </authorList>
    </citation>
    <scope>NUCLEOTIDE SEQUENCE [LARGE SCALE GENOMIC DNA]</scope>
    <source>
        <strain evidence="2 3">ATCC 31491</strain>
    </source>
</reference>
<feature type="transmembrane region" description="Helical" evidence="1">
    <location>
        <begin position="95"/>
        <end position="113"/>
    </location>
</feature>
<organism evidence="2 3">
    <name type="scientific">Actinomadura luzonensis</name>
    <dbReference type="NCBI Taxonomy" id="2805427"/>
    <lineage>
        <taxon>Bacteria</taxon>
        <taxon>Bacillati</taxon>
        <taxon>Actinomycetota</taxon>
        <taxon>Actinomycetes</taxon>
        <taxon>Streptosporangiales</taxon>
        <taxon>Thermomonosporaceae</taxon>
        <taxon>Actinomadura</taxon>
    </lineage>
</organism>
<dbReference type="Proteomes" id="UP001317259">
    <property type="component" value="Unassembled WGS sequence"/>
</dbReference>
<gene>
    <name evidence="2" type="ORF">MF672_008670</name>
</gene>
<protein>
    <recommendedName>
        <fullName evidence="4">DUF2029 domain-containing protein</fullName>
    </recommendedName>
</protein>
<evidence type="ECO:0000313" key="3">
    <source>
        <dbReference type="Proteomes" id="UP001317259"/>
    </source>
</evidence>
<proteinExistence type="predicted"/>
<keyword evidence="3" id="KW-1185">Reference proteome</keyword>
<comment type="caution">
    <text evidence="2">The sequence shown here is derived from an EMBL/GenBank/DDBJ whole genome shotgun (WGS) entry which is preliminary data.</text>
</comment>
<name>A0ABT0FNI1_9ACTN</name>
<keyword evidence="1" id="KW-0812">Transmembrane</keyword>
<feature type="transmembrane region" description="Helical" evidence="1">
    <location>
        <begin position="133"/>
        <end position="155"/>
    </location>
</feature>
<sequence>MPPSALLTWLGALCAAAFPTYESWSARTAGTELSVCVSDAFSADGMWHWLVTPVVLALRGDLDALCQIAVTWAVPALVVLAGFSRWHSAVAGRRTAGALASIAVLGPLVWPYWDPAACDTVPMFSGEWLAEVSGQFGGTAVTAPLVAAVLVLLATQVLGPAEERPAAPASRVARRAGAVLIDYWVVVVCVVLVARSSADALEYGLWNWLVLDAVVSEPARLLLPVAVIGYVLSGRTLGAWLMGLRGRGQAVAPPSMT</sequence>
<accession>A0ABT0FNI1</accession>